<dbReference type="Pfam" id="PF00672">
    <property type="entry name" value="HAMP"/>
    <property type="match status" value="1"/>
</dbReference>
<dbReference type="Gene3D" id="1.10.287.950">
    <property type="entry name" value="Methyl-accepting chemotaxis protein"/>
    <property type="match status" value="1"/>
</dbReference>
<keyword evidence="2" id="KW-1003">Cell membrane</keyword>
<comment type="caution">
    <text evidence="12">The sequence shown here is derived from an EMBL/GenBank/DDBJ whole genome shotgun (WGS) entry which is preliminary data.</text>
</comment>
<feature type="transmembrane region" description="Helical" evidence="9">
    <location>
        <begin position="181"/>
        <end position="200"/>
    </location>
</feature>
<dbReference type="PROSITE" id="PS50111">
    <property type="entry name" value="CHEMOTAXIS_TRANSDUC_2"/>
    <property type="match status" value="1"/>
</dbReference>
<keyword evidence="4 9" id="KW-1133">Transmembrane helix</keyword>
<sequence>MVTLSRLSLSRKLNLLLLLSVIATLSLLSYAAWYTTKDKSSELDKEIASAVHLAHSLVAQYQDREGELGREQAQAMAQETLSGLRYDGDNYFWVVDQQGTLLVHPIRPEQLGQDMRRVTDGQGHYHWQQMLDISAQQGQGFLDYQVMLPGRAAQEKHAYVQHVENWGWVIGTGVDAVDRTALVLAVIINLVWVSIIATLVTQLISHFIRKDIATPIAELEEVCDRLADGDLRPMHPHLRLRGDELGHLAQALGKAQQNLSSLLEQVQGAVYGNREQAQGIAQACQASQEQVNHQQSQLEQVSTAMNEMSVTVSDVAKNAEETAMHTDAVTQHSVQGEHLMMKTEQQITELTQRVRTNSEQIAALQHGVTAINEVTEVIDGISDQTNLLALNAAIEAARAGEQGRGFAVVADEVRQLASRTQHSTSEVKQTVDRLQSDAGQSVAAMAASVGLAEQGVSDTHAMAEALHEMIGLIRQANERSAQIATAAEQQSVVAEQINQNLHNASEAGINVSRYADQLAQSSHALLANAGELEQKLTKFRL</sequence>
<keyword evidence="3 9" id="KW-0812">Transmembrane</keyword>
<evidence type="ECO:0000256" key="2">
    <source>
        <dbReference type="ARBA" id="ARBA00022475"/>
    </source>
</evidence>
<dbReference type="SUPFAM" id="SSF58104">
    <property type="entry name" value="Methyl-accepting chemotaxis protein (MCP) signaling domain"/>
    <property type="match status" value="1"/>
</dbReference>
<keyword evidence="5 9" id="KW-0472">Membrane</keyword>
<proteinExistence type="inferred from homology"/>
<evidence type="ECO:0000313" key="12">
    <source>
        <dbReference type="EMBL" id="GAA4893020.1"/>
    </source>
</evidence>
<dbReference type="SMART" id="SM01049">
    <property type="entry name" value="Cache_2"/>
    <property type="match status" value="1"/>
</dbReference>
<accession>A0ABP9F410</accession>
<organism evidence="12 13">
    <name type="scientific">Ferrimonas pelagia</name>
    <dbReference type="NCBI Taxonomy" id="1177826"/>
    <lineage>
        <taxon>Bacteria</taxon>
        <taxon>Pseudomonadati</taxon>
        <taxon>Pseudomonadota</taxon>
        <taxon>Gammaproteobacteria</taxon>
        <taxon>Alteromonadales</taxon>
        <taxon>Ferrimonadaceae</taxon>
        <taxon>Ferrimonas</taxon>
    </lineage>
</organism>
<dbReference type="CDD" id="cd11386">
    <property type="entry name" value="MCP_signal"/>
    <property type="match status" value="1"/>
</dbReference>
<protein>
    <submittedName>
        <fullName evidence="12">Methyl-accepting chemotaxis protein</fullName>
    </submittedName>
</protein>
<evidence type="ECO:0000256" key="4">
    <source>
        <dbReference type="ARBA" id="ARBA00022989"/>
    </source>
</evidence>
<evidence type="ECO:0000256" key="1">
    <source>
        <dbReference type="ARBA" id="ARBA00004651"/>
    </source>
</evidence>
<evidence type="ECO:0000259" key="10">
    <source>
        <dbReference type="PROSITE" id="PS50111"/>
    </source>
</evidence>
<dbReference type="SMART" id="SM00304">
    <property type="entry name" value="HAMP"/>
    <property type="match status" value="1"/>
</dbReference>
<gene>
    <name evidence="12" type="ORF">GCM10023333_27800</name>
</gene>
<dbReference type="Gene3D" id="3.30.450.20">
    <property type="entry name" value="PAS domain"/>
    <property type="match status" value="1"/>
</dbReference>
<dbReference type="PROSITE" id="PS50885">
    <property type="entry name" value="HAMP"/>
    <property type="match status" value="1"/>
</dbReference>
<dbReference type="PANTHER" id="PTHR32089:SF120">
    <property type="entry name" value="METHYL-ACCEPTING CHEMOTAXIS PROTEIN TLPQ"/>
    <property type="match status" value="1"/>
</dbReference>
<dbReference type="InterPro" id="IPR004090">
    <property type="entry name" value="Chemotax_Me-accpt_rcpt"/>
</dbReference>
<evidence type="ECO:0000256" key="8">
    <source>
        <dbReference type="PROSITE-ProRule" id="PRU00284"/>
    </source>
</evidence>
<keyword evidence="13" id="KW-1185">Reference proteome</keyword>
<feature type="domain" description="HAMP" evidence="11">
    <location>
        <begin position="210"/>
        <end position="264"/>
    </location>
</feature>
<dbReference type="Pfam" id="PF17200">
    <property type="entry name" value="sCache_2"/>
    <property type="match status" value="1"/>
</dbReference>
<dbReference type="Proteomes" id="UP001499988">
    <property type="component" value="Unassembled WGS sequence"/>
</dbReference>
<dbReference type="InterPro" id="IPR004089">
    <property type="entry name" value="MCPsignal_dom"/>
</dbReference>
<keyword evidence="6 8" id="KW-0807">Transducer</keyword>
<dbReference type="RefSeq" id="WP_345336025.1">
    <property type="nucleotide sequence ID" value="NZ_BAABJZ010000090.1"/>
</dbReference>
<dbReference type="CDD" id="cd06225">
    <property type="entry name" value="HAMP"/>
    <property type="match status" value="1"/>
</dbReference>
<evidence type="ECO:0000313" key="13">
    <source>
        <dbReference type="Proteomes" id="UP001499988"/>
    </source>
</evidence>
<evidence type="ECO:0000256" key="7">
    <source>
        <dbReference type="ARBA" id="ARBA00029447"/>
    </source>
</evidence>
<feature type="domain" description="Methyl-accepting transducer" evidence="10">
    <location>
        <begin position="269"/>
        <end position="505"/>
    </location>
</feature>
<dbReference type="CDD" id="cd18774">
    <property type="entry name" value="PDC2_HK_sensor"/>
    <property type="match status" value="1"/>
</dbReference>
<evidence type="ECO:0000256" key="6">
    <source>
        <dbReference type="ARBA" id="ARBA00023224"/>
    </source>
</evidence>
<evidence type="ECO:0000256" key="9">
    <source>
        <dbReference type="SAM" id="Phobius"/>
    </source>
</evidence>
<evidence type="ECO:0000256" key="3">
    <source>
        <dbReference type="ARBA" id="ARBA00022692"/>
    </source>
</evidence>
<dbReference type="PANTHER" id="PTHR32089">
    <property type="entry name" value="METHYL-ACCEPTING CHEMOTAXIS PROTEIN MCPB"/>
    <property type="match status" value="1"/>
</dbReference>
<dbReference type="PRINTS" id="PR00260">
    <property type="entry name" value="CHEMTRNSDUCR"/>
</dbReference>
<name>A0ABP9F410_9GAMM</name>
<evidence type="ECO:0000256" key="5">
    <source>
        <dbReference type="ARBA" id="ARBA00023136"/>
    </source>
</evidence>
<comment type="similarity">
    <text evidence="7">Belongs to the methyl-accepting chemotaxis (MCP) protein family.</text>
</comment>
<evidence type="ECO:0000259" key="11">
    <source>
        <dbReference type="PROSITE" id="PS50885"/>
    </source>
</evidence>
<dbReference type="Pfam" id="PF00015">
    <property type="entry name" value="MCPsignal"/>
    <property type="match status" value="1"/>
</dbReference>
<comment type="subcellular location">
    <subcellularLocation>
        <location evidence="1">Cell membrane</location>
        <topology evidence="1">Multi-pass membrane protein</topology>
    </subcellularLocation>
</comment>
<dbReference type="InterPro" id="IPR033480">
    <property type="entry name" value="sCache_2"/>
</dbReference>
<dbReference type="InterPro" id="IPR003660">
    <property type="entry name" value="HAMP_dom"/>
</dbReference>
<dbReference type="SMART" id="SM00283">
    <property type="entry name" value="MA"/>
    <property type="match status" value="1"/>
</dbReference>
<reference evidence="13" key="1">
    <citation type="journal article" date="2019" name="Int. J. Syst. Evol. Microbiol.">
        <title>The Global Catalogue of Microorganisms (GCM) 10K type strain sequencing project: providing services to taxonomists for standard genome sequencing and annotation.</title>
        <authorList>
            <consortium name="The Broad Institute Genomics Platform"/>
            <consortium name="The Broad Institute Genome Sequencing Center for Infectious Disease"/>
            <person name="Wu L."/>
            <person name="Ma J."/>
        </authorList>
    </citation>
    <scope>NUCLEOTIDE SEQUENCE [LARGE SCALE GENOMIC DNA]</scope>
    <source>
        <strain evidence="13">JCM 18401</strain>
    </source>
</reference>
<dbReference type="EMBL" id="BAABJZ010000090">
    <property type="protein sequence ID" value="GAA4893020.1"/>
    <property type="molecule type" value="Genomic_DNA"/>
</dbReference>